<protein>
    <recommendedName>
        <fullName evidence="4">DUF2939 domain-containing protein</fullName>
    </recommendedName>
</protein>
<dbReference type="RefSeq" id="WP_006696127.1">
    <property type="nucleotide sequence ID" value="NZ_JH376858.1"/>
</dbReference>
<dbReference type="EMBL" id="ADGH01000004">
    <property type="protein sequence ID" value="EHG25403.1"/>
    <property type="molecule type" value="Genomic_DNA"/>
</dbReference>
<keyword evidence="1" id="KW-0472">Membrane</keyword>
<proteinExistence type="predicted"/>
<keyword evidence="1" id="KW-1133">Transmembrane helix</keyword>
<evidence type="ECO:0008006" key="4">
    <source>
        <dbReference type="Google" id="ProtNLM"/>
    </source>
</evidence>
<gene>
    <name evidence="2" type="ORF">HMPREF9432_00783</name>
</gene>
<organism evidence="2 3">
    <name type="scientific">Selenomonas noxia F0398</name>
    <dbReference type="NCBI Taxonomy" id="702437"/>
    <lineage>
        <taxon>Bacteria</taxon>
        <taxon>Bacillati</taxon>
        <taxon>Bacillota</taxon>
        <taxon>Negativicutes</taxon>
        <taxon>Selenomonadales</taxon>
        <taxon>Selenomonadaceae</taxon>
        <taxon>Selenomonas</taxon>
    </lineage>
</organism>
<name>A0ABN0DRB2_9FIRM</name>
<keyword evidence="3" id="KW-1185">Reference proteome</keyword>
<comment type="caution">
    <text evidence="2">The sequence shown here is derived from an EMBL/GenBank/DDBJ whole genome shotgun (WGS) entry which is preliminary data.</text>
</comment>
<dbReference type="Proteomes" id="UP000003175">
    <property type="component" value="Unassembled WGS sequence"/>
</dbReference>
<keyword evidence="1" id="KW-0812">Transmembrane</keyword>
<feature type="transmembrane region" description="Helical" evidence="1">
    <location>
        <begin position="12"/>
        <end position="29"/>
    </location>
</feature>
<accession>A0ABN0DRB2</accession>
<evidence type="ECO:0000313" key="2">
    <source>
        <dbReference type="EMBL" id="EHG25403.1"/>
    </source>
</evidence>
<evidence type="ECO:0000256" key="1">
    <source>
        <dbReference type="SAM" id="Phobius"/>
    </source>
</evidence>
<sequence length="349" mass="39533">MMSRATKVKVVCAALLGVVVMLAGLFWYFRVYTKTPEYALRSVESALDQHDEPRFLRYVRLDSILDSGYDDFMAGTMEAEFGHSRETSTALEDFSRMLKPAFIKMLRDALDTRLKTGEWPFADGAQEGADAENILSRIGVRDLSLREIANLTVDEEAQTALADVVTYQEEADSNFTFKISLAPSEEGDWQVVSIENLHEYAVFLGKSRRLRVEAYLEETDAIAERHDQSIAAARIRLYSILGAGTLGNQATRDMARQIMEQDILSDWQERREELAAVTVPRTMQSLHQLRLKICDLHIAYAQGYAAWMTDKNAVTIRAAENNLRQADVLEIEAAFLAQRARRSFSDRVE</sequence>
<reference evidence="2 3" key="1">
    <citation type="submission" date="2011-08" db="EMBL/GenBank/DDBJ databases">
        <title>The Genome Sequence of Selenomonas noxia F0398.</title>
        <authorList>
            <consortium name="The Broad Institute Genome Sequencing Platform"/>
            <person name="Earl A."/>
            <person name="Ward D."/>
            <person name="Feldgarden M."/>
            <person name="Gevers D."/>
            <person name="Izard J."/>
            <person name="Ganesan A."/>
            <person name="Blanton J.M."/>
            <person name="Baranova O.V."/>
            <person name="Tanner A.C."/>
            <person name="Dewhirst F.E."/>
            <person name="Young S.K."/>
            <person name="Zeng Q."/>
            <person name="Gargeya S."/>
            <person name="Fitzgerald M."/>
            <person name="Haas B."/>
            <person name="Abouelleil A."/>
            <person name="Alvarado L."/>
            <person name="Arachchi H.M."/>
            <person name="Berlin A."/>
            <person name="Brown A."/>
            <person name="Chapman S.B."/>
            <person name="Chen Z."/>
            <person name="Dunbar C."/>
            <person name="Freedman E."/>
            <person name="Gearin G."/>
            <person name="Gellesch M."/>
            <person name="Goldberg J."/>
            <person name="Griggs A."/>
            <person name="Gujja S."/>
            <person name="Heiman D."/>
            <person name="Howarth C."/>
            <person name="Larson L."/>
            <person name="Lui A."/>
            <person name="MacDonald P.J.P."/>
            <person name="Montmayeur A."/>
            <person name="Murphy C."/>
            <person name="Neiman D."/>
            <person name="Pearson M."/>
            <person name="Priest M."/>
            <person name="Roberts A."/>
            <person name="Saif S."/>
            <person name="Shea T."/>
            <person name="Shenoy N."/>
            <person name="Sisk P."/>
            <person name="Stolte C."/>
            <person name="Sykes S."/>
            <person name="Wortman J."/>
            <person name="Nusbaum C."/>
            <person name="Birren B."/>
        </authorList>
    </citation>
    <scope>NUCLEOTIDE SEQUENCE [LARGE SCALE GENOMIC DNA]</scope>
    <source>
        <strain evidence="2 3">F0398</strain>
    </source>
</reference>
<evidence type="ECO:0000313" key="3">
    <source>
        <dbReference type="Proteomes" id="UP000003175"/>
    </source>
</evidence>